<dbReference type="STRING" id="1760988.SAMN02949497_2342"/>
<dbReference type="AlphaFoldDB" id="A0A1Y6D380"/>
<gene>
    <name evidence="3" type="ORF">SAMN02949497_2342</name>
</gene>
<dbReference type="EMBL" id="FXAM01000001">
    <property type="protein sequence ID" value="SMF95002.1"/>
    <property type="molecule type" value="Genomic_DNA"/>
</dbReference>
<dbReference type="GO" id="GO:0046872">
    <property type="term" value="F:metal ion binding"/>
    <property type="evidence" value="ECO:0007669"/>
    <property type="project" value="InterPro"/>
</dbReference>
<evidence type="ECO:0000313" key="3">
    <source>
        <dbReference type="EMBL" id="SMF95002.1"/>
    </source>
</evidence>
<dbReference type="Proteomes" id="UP000192923">
    <property type="component" value="Unassembled WGS sequence"/>
</dbReference>
<feature type="chain" id="PRO_5012802915" evidence="2">
    <location>
        <begin position="26"/>
        <end position="129"/>
    </location>
</feature>
<evidence type="ECO:0000313" key="4">
    <source>
        <dbReference type="Proteomes" id="UP000192923"/>
    </source>
</evidence>
<organism evidence="3 4">
    <name type="scientific">Methylomagnum ishizawai</name>
    <dbReference type="NCBI Taxonomy" id="1760988"/>
    <lineage>
        <taxon>Bacteria</taxon>
        <taxon>Pseudomonadati</taxon>
        <taxon>Pseudomonadota</taxon>
        <taxon>Gammaproteobacteria</taxon>
        <taxon>Methylococcales</taxon>
        <taxon>Methylococcaceae</taxon>
        <taxon>Methylomagnum</taxon>
    </lineage>
</organism>
<feature type="compositionally biased region" description="Basic and acidic residues" evidence="1">
    <location>
        <begin position="99"/>
        <end position="110"/>
    </location>
</feature>
<sequence>MNARNTLIGLMATTLVLAFPMVGSAEEQHGQEATQHLDQAVESAKQGDTAAAGKHTEEAKQHAIQQNKAKPYRKSPKKISGENPKQEHDEQAFGAMGKAEGHAAKGHAQETGEAAGQAKQHLQDKEQSK</sequence>
<evidence type="ECO:0000256" key="2">
    <source>
        <dbReference type="SAM" id="SignalP"/>
    </source>
</evidence>
<name>A0A1Y6D380_9GAMM</name>
<proteinExistence type="predicted"/>
<dbReference type="OrthoDB" id="8562346at2"/>
<protein>
    <submittedName>
        <fullName evidence="3">Small metal-binding protein</fullName>
    </submittedName>
</protein>
<dbReference type="Pfam" id="PF16785">
    <property type="entry name" value="SMBP"/>
    <property type="match status" value="1"/>
</dbReference>
<keyword evidence="2" id="KW-0732">Signal</keyword>
<dbReference type="Gene3D" id="1.20.120.660">
    <property type="entry name" value="IL-4 antagonist (De novo design) like domain"/>
    <property type="match status" value="1"/>
</dbReference>
<dbReference type="InterPro" id="IPR031877">
    <property type="entry name" value="SmbP"/>
</dbReference>
<feature type="signal peptide" evidence="2">
    <location>
        <begin position="1"/>
        <end position="25"/>
    </location>
</feature>
<dbReference type="RefSeq" id="WP_085212861.1">
    <property type="nucleotide sequence ID" value="NZ_FXAM01000001.1"/>
</dbReference>
<reference evidence="3 4" key="1">
    <citation type="submission" date="2016-12" db="EMBL/GenBank/DDBJ databases">
        <authorList>
            <person name="Song W.-J."/>
            <person name="Kurnit D.M."/>
        </authorList>
    </citation>
    <scope>NUCLEOTIDE SEQUENCE [LARGE SCALE GENOMIC DNA]</scope>
    <source>
        <strain evidence="3 4">175</strain>
    </source>
</reference>
<keyword evidence="4" id="KW-1185">Reference proteome</keyword>
<accession>A0A1Y6D380</accession>
<evidence type="ECO:0000256" key="1">
    <source>
        <dbReference type="SAM" id="MobiDB-lite"/>
    </source>
</evidence>
<feature type="region of interest" description="Disordered" evidence="1">
    <location>
        <begin position="26"/>
        <end position="129"/>
    </location>
</feature>